<name>A0A6C0E612_9ZZZZ</name>
<organism evidence="1">
    <name type="scientific">viral metagenome</name>
    <dbReference type="NCBI Taxonomy" id="1070528"/>
    <lineage>
        <taxon>unclassified sequences</taxon>
        <taxon>metagenomes</taxon>
        <taxon>organismal metagenomes</taxon>
    </lineage>
</organism>
<protein>
    <submittedName>
        <fullName evidence="1">Uncharacterized protein</fullName>
    </submittedName>
</protein>
<reference evidence="1" key="1">
    <citation type="journal article" date="2020" name="Nature">
        <title>Giant virus diversity and host interactions through global metagenomics.</title>
        <authorList>
            <person name="Schulz F."/>
            <person name="Roux S."/>
            <person name="Paez-Espino D."/>
            <person name="Jungbluth S."/>
            <person name="Walsh D.A."/>
            <person name="Denef V.J."/>
            <person name="McMahon K.D."/>
            <person name="Konstantinidis K.T."/>
            <person name="Eloe-Fadrosh E.A."/>
            <person name="Kyrpides N.C."/>
            <person name="Woyke T."/>
        </authorList>
    </citation>
    <scope>NUCLEOTIDE SEQUENCE</scope>
    <source>
        <strain evidence="1">GVMAG-M-3300023179-114</strain>
    </source>
</reference>
<evidence type="ECO:0000313" key="1">
    <source>
        <dbReference type="EMBL" id="QHT22855.1"/>
    </source>
</evidence>
<sequence>MYMSYFTGEDLVFYKENDQIMSGGYSIDSILLKQGIAPITTFNTPITGGRKEQVSNLFENLAVPAGLLYIHHKPSFNEHNYDEVCNHDVLSDDIHDQLFALVELQKPKKQKTRKIGFTKELRSNLSRKNKNKNT</sequence>
<dbReference type="AlphaFoldDB" id="A0A6C0E612"/>
<accession>A0A6C0E612</accession>
<dbReference type="EMBL" id="MN739721">
    <property type="protein sequence ID" value="QHT22855.1"/>
    <property type="molecule type" value="Genomic_DNA"/>
</dbReference>
<proteinExistence type="predicted"/>